<keyword evidence="2" id="KW-1185">Reference proteome</keyword>
<keyword evidence="1" id="KW-0418">Kinase</keyword>
<reference evidence="2" key="1">
    <citation type="journal article" date="2010" name="Nat. Biotechnol.">
        <title>Draft genome sequence of the oilseed species Ricinus communis.</title>
        <authorList>
            <person name="Chan A.P."/>
            <person name="Crabtree J."/>
            <person name="Zhao Q."/>
            <person name="Lorenzi H."/>
            <person name="Orvis J."/>
            <person name="Puiu D."/>
            <person name="Melake-Berhan A."/>
            <person name="Jones K.M."/>
            <person name="Redman J."/>
            <person name="Chen G."/>
            <person name="Cahoon E.B."/>
            <person name="Gedil M."/>
            <person name="Stanke M."/>
            <person name="Haas B.J."/>
            <person name="Wortman J.R."/>
            <person name="Fraser-Liggett C.M."/>
            <person name="Ravel J."/>
            <person name="Rabinowicz P.D."/>
        </authorList>
    </citation>
    <scope>NUCLEOTIDE SEQUENCE [LARGE SCALE GENOMIC DNA]</scope>
    <source>
        <strain evidence="2">cv. Hale</strain>
    </source>
</reference>
<protein>
    <submittedName>
        <fullName evidence="1">Tyrosine-protein kinase cpsD, putative</fullName>
        <ecNumber evidence="1">2.7.10.2</ecNumber>
    </submittedName>
</protein>
<accession>B9TK84</accession>
<dbReference type="InterPro" id="IPR027417">
    <property type="entry name" value="P-loop_NTPase"/>
</dbReference>
<proteinExistence type="predicted"/>
<dbReference type="InParanoid" id="B9TK84"/>
<dbReference type="AlphaFoldDB" id="B9TK84"/>
<dbReference type="GO" id="GO:0004715">
    <property type="term" value="F:non-membrane spanning protein tyrosine kinase activity"/>
    <property type="evidence" value="ECO:0007669"/>
    <property type="project" value="UniProtKB-EC"/>
</dbReference>
<dbReference type="EC" id="2.7.10.2" evidence="1"/>
<evidence type="ECO:0000313" key="1">
    <source>
        <dbReference type="EMBL" id="EEF23731.1"/>
    </source>
</evidence>
<organism evidence="1 2">
    <name type="scientific">Ricinus communis</name>
    <name type="common">Castor bean</name>
    <dbReference type="NCBI Taxonomy" id="3988"/>
    <lineage>
        <taxon>Eukaryota</taxon>
        <taxon>Viridiplantae</taxon>
        <taxon>Streptophyta</taxon>
        <taxon>Embryophyta</taxon>
        <taxon>Tracheophyta</taxon>
        <taxon>Spermatophyta</taxon>
        <taxon>Magnoliopsida</taxon>
        <taxon>eudicotyledons</taxon>
        <taxon>Gunneridae</taxon>
        <taxon>Pentapetalae</taxon>
        <taxon>rosids</taxon>
        <taxon>fabids</taxon>
        <taxon>Malpighiales</taxon>
        <taxon>Euphorbiaceae</taxon>
        <taxon>Acalyphoideae</taxon>
        <taxon>Acalypheae</taxon>
        <taxon>Ricinus</taxon>
    </lineage>
</organism>
<keyword evidence="1" id="KW-0808">Transferase</keyword>
<name>B9TK84_RICCO</name>
<evidence type="ECO:0000313" key="2">
    <source>
        <dbReference type="Proteomes" id="UP000008311"/>
    </source>
</evidence>
<dbReference type="Gene3D" id="3.40.50.300">
    <property type="entry name" value="P-loop containing nucleotide triphosphate hydrolases"/>
    <property type="match status" value="1"/>
</dbReference>
<dbReference type="Proteomes" id="UP000008311">
    <property type="component" value="Unassembled WGS sequence"/>
</dbReference>
<dbReference type="SUPFAM" id="SSF52540">
    <property type="entry name" value="P-loop containing nucleoside triphosphate hydrolases"/>
    <property type="match status" value="1"/>
</dbReference>
<sequence>MIKPAWFNENCYLISAGPIPPNPAELLMSEKLDQLIEDLKKEFDYVIIDCAPIGLVTDALMLEKYADLTLYVVRQDYTYKSQLNIVNDLEYNRKVKKMYLIMNDIKTQKSGYAAYGTGAYGGYGYGGYAEETKKKSWWKRLMDS</sequence>
<dbReference type="PANTHER" id="PTHR32309">
    <property type="entry name" value="TYROSINE-PROTEIN KINASE"/>
    <property type="match status" value="1"/>
</dbReference>
<dbReference type="PANTHER" id="PTHR32309:SF13">
    <property type="entry name" value="FERRIC ENTEROBACTIN TRANSPORT PROTEIN FEPE"/>
    <property type="match status" value="1"/>
</dbReference>
<dbReference type="InterPro" id="IPR050445">
    <property type="entry name" value="Bact_polysacc_biosynth/exp"/>
</dbReference>
<dbReference type="EMBL" id="EQ984882">
    <property type="protein sequence ID" value="EEF23731.1"/>
    <property type="molecule type" value="Genomic_DNA"/>
</dbReference>
<gene>
    <name evidence="1" type="ORF">RCOM_1955330</name>
</gene>